<organism evidence="2 3">
    <name type="scientific">Magallana gigas</name>
    <name type="common">Pacific oyster</name>
    <name type="synonym">Crassostrea gigas</name>
    <dbReference type="NCBI Taxonomy" id="29159"/>
    <lineage>
        <taxon>Eukaryota</taxon>
        <taxon>Metazoa</taxon>
        <taxon>Spiralia</taxon>
        <taxon>Lophotrochozoa</taxon>
        <taxon>Mollusca</taxon>
        <taxon>Bivalvia</taxon>
        <taxon>Autobranchia</taxon>
        <taxon>Pteriomorphia</taxon>
        <taxon>Ostreida</taxon>
        <taxon>Ostreoidea</taxon>
        <taxon>Ostreidae</taxon>
        <taxon>Magallana</taxon>
    </lineage>
</organism>
<proteinExistence type="predicted"/>
<accession>A0A8W8HXD5</accession>
<dbReference type="AlphaFoldDB" id="A0A8W8HXD5"/>
<sequence>MSSYEDSKTSDSVNVSEMKDNDNERYNYIAVSLFVLVTAALMILLFLLRRKILLILHKYLSISSPSQFISDVEMESLEQDQARRVTESSPESLKDKANGHVANCEGAEGSEVAEGAEAFPLLENMYKGARNWRYNGLLRSLGKHMTTKVFNRIKYCLKDREEENNSNDLDEIKEPMELLEYLDKKYLVYNNIVFLQGLFLECKVPILYDQCVEYAKTRGEEICFFEKKVLQSDHTQVKYIVNCPKMSDYTRTELEKLRVMLATLLHAHYDDILVSGVKNGCVIFTFMLRNCLVPTLKTLYTSEKISMTCQWMLKLSLKYKIIKVMIKDEVIYMSDLLLPVDKLTAEAKLSGDILHSSLNSDQQSLKTSIKKVSFGRCILEASEYKEPFSTENEPIKDMSICKTHPSHLQKFRTFLETIGSCITDDTLQDVKTILRGFMDQDFVGVDTTTMLNQLSNTLKLQYNMSFLEWIFDKCGKFDIVKKCNAFSEENQLKLECFDTNYTPRGDSQHLKVQFMVFELDSYSGEVQDLRYWLAKTIEVHPGQILMTALESGPIVVTFFMRVKHAKALLRYLQTDDGQIAASRKRVEKIIHNGKTIAIGKAINGSTFINIRLRLGRNCYERIEDRVRNVATRVLGRTATSVDGKVIYMRTFPSVPTKTDDRGESSSHESFIEKNHSSLLENLEPSSVIKADIASLFNEDEMMKMLNIEGRRNRAERFLEMCKRLQREELDVVCSYLEKHFCLPKEISTNEELGPVRNWIHENKDNLLDEIDSDFIETAINYMEDVPEEVKKMWSDRSKERKKRAMVFLDFALQKDEYVKVLQKTIQENGIQFPE</sequence>
<dbReference type="InterPro" id="IPR011029">
    <property type="entry name" value="DEATH-like_dom_sf"/>
</dbReference>
<evidence type="ECO:0000256" key="1">
    <source>
        <dbReference type="SAM" id="Phobius"/>
    </source>
</evidence>
<protein>
    <submittedName>
        <fullName evidence="2">Uncharacterized protein</fullName>
    </submittedName>
</protein>
<keyword evidence="1" id="KW-0472">Membrane</keyword>
<keyword evidence="1" id="KW-1133">Transmembrane helix</keyword>
<keyword evidence="3" id="KW-1185">Reference proteome</keyword>
<evidence type="ECO:0000313" key="2">
    <source>
        <dbReference type="EnsemblMetazoa" id="G11495.1:cds"/>
    </source>
</evidence>
<name>A0A8W8HXD5_MAGGI</name>
<feature type="transmembrane region" description="Helical" evidence="1">
    <location>
        <begin position="26"/>
        <end position="48"/>
    </location>
</feature>
<dbReference type="Proteomes" id="UP000005408">
    <property type="component" value="Unassembled WGS sequence"/>
</dbReference>
<reference evidence="2" key="1">
    <citation type="submission" date="2022-08" db="UniProtKB">
        <authorList>
            <consortium name="EnsemblMetazoa"/>
        </authorList>
    </citation>
    <scope>IDENTIFICATION</scope>
    <source>
        <strain evidence="2">05x7-T-G4-1.051#20</strain>
    </source>
</reference>
<evidence type="ECO:0000313" key="3">
    <source>
        <dbReference type="Proteomes" id="UP000005408"/>
    </source>
</evidence>
<dbReference type="Gene3D" id="1.10.533.10">
    <property type="entry name" value="Death Domain, Fas"/>
    <property type="match status" value="3"/>
</dbReference>
<dbReference type="EnsemblMetazoa" id="G11495.1">
    <property type="protein sequence ID" value="G11495.1:cds"/>
    <property type="gene ID" value="G11495"/>
</dbReference>
<keyword evidence="1" id="KW-0812">Transmembrane</keyword>